<evidence type="ECO:0000313" key="13">
    <source>
        <dbReference type="Proteomes" id="UP000430634"/>
    </source>
</evidence>
<feature type="domain" description="Type II secretion system protein GspI C-terminal" evidence="10">
    <location>
        <begin position="56"/>
        <end position="134"/>
    </location>
</feature>
<proteinExistence type="inferred from homology"/>
<dbReference type="EMBL" id="BMKG01000013">
    <property type="protein sequence ID" value="GGC08594.1"/>
    <property type="molecule type" value="Genomic_DNA"/>
</dbReference>
<reference evidence="12 13" key="3">
    <citation type="submission" date="2019-11" db="EMBL/GenBank/DDBJ databases">
        <title>Type strains purchased from KCTC, JCM and DSMZ.</title>
        <authorList>
            <person name="Lu H."/>
        </authorList>
    </citation>
    <scope>NUCLEOTIDE SEQUENCE [LARGE SCALE GENOMIC DNA]</scope>
    <source>
        <strain evidence="12 13">KCTC 52429</strain>
    </source>
</reference>
<evidence type="ECO:0000256" key="6">
    <source>
        <dbReference type="ARBA" id="ARBA00022692"/>
    </source>
</evidence>
<dbReference type="AlphaFoldDB" id="A0A6I3SXG6"/>
<evidence type="ECO:0000256" key="7">
    <source>
        <dbReference type="ARBA" id="ARBA00022989"/>
    </source>
</evidence>
<comment type="subunit">
    <text evidence="9">Type II secretion is composed of four main components: the outer membrane complex, the inner membrane complex, the cytoplasmic secretion ATPase and the periplasm-spanning pseudopilus.</text>
</comment>
<dbReference type="Pfam" id="PF07963">
    <property type="entry name" value="N_methyl"/>
    <property type="match status" value="1"/>
</dbReference>
<dbReference type="PANTHER" id="PTHR38779:SF2">
    <property type="entry name" value="TYPE II SECRETION SYSTEM PROTEIN I-RELATED"/>
    <property type="match status" value="1"/>
</dbReference>
<comment type="function">
    <text evidence="9">Component of the type II secretion system required for the energy-dependent secretion of extracellular factors such as proteases and toxins from the periplasm.</text>
</comment>
<reference evidence="11" key="1">
    <citation type="journal article" date="2014" name="Int. J. Syst. Evol. Microbiol.">
        <title>Complete genome of a new Firmicutes species belonging to the dominant human colonic microbiota ('Ruminococcus bicirculans') reveals two chromosomes and a selective capacity to utilize plant glucans.</title>
        <authorList>
            <consortium name="NISC Comparative Sequencing Program"/>
            <person name="Wegmann U."/>
            <person name="Louis P."/>
            <person name="Goesmann A."/>
            <person name="Henrissat B."/>
            <person name="Duncan S.H."/>
            <person name="Flint H.J."/>
        </authorList>
    </citation>
    <scope>NUCLEOTIDE SEQUENCE</scope>
    <source>
        <strain evidence="11">CGMCC 1.15931</strain>
    </source>
</reference>
<dbReference type="Pfam" id="PF02501">
    <property type="entry name" value="T2SSI"/>
    <property type="match status" value="1"/>
</dbReference>
<dbReference type="GO" id="GO:0005886">
    <property type="term" value="C:plasma membrane"/>
    <property type="evidence" value="ECO:0007669"/>
    <property type="project" value="UniProtKB-SubCell"/>
</dbReference>
<dbReference type="PROSITE" id="PS00409">
    <property type="entry name" value="PROKAR_NTER_METHYL"/>
    <property type="match status" value="1"/>
</dbReference>
<dbReference type="InterPro" id="IPR045584">
    <property type="entry name" value="Pilin-like"/>
</dbReference>
<reference evidence="14" key="2">
    <citation type="journal article" date="2019" name="Int. J. Syst. Evol. Microbiol.">
        <title>The Global Catalogue of Microorganisms (GCM) 10K type strain sequencing project: providing services to taxonomists for standard genome sequencing and annotation.</title>
        <authorList>
            <consortium name="The Broad Institute Genomics Platform"/>
            <consortium name="The Broad Institute Genome Sequencing Center for Infectious Disease"/>
            <person name="Wu L."/>
            <person name="Ma J."/>
        </authorList>
    </citation>
    <scope>NUCLEOTIDE SEQUENCE [LARGE SCALE GENOMIC DNA]</scope>
    <source>
        <strain evidence="14">CGMCC 1.15931</strain>
    </source>
</reference>
<name>A0A6I3SXG6_9BURK</name>
<evidence type="ECO:0000256" key="3">
    <source>
        <dbReference type="ARBA" id="ARBA00022475"/>
    </source>
</evidence>
<evidence type="ECO:0000313" key="11">
    <source>
        <dbReference type="EMBL" id="GGC08594.1"/>
    </source>
</evidence>
<dbReference type="Proteomes" id="UP000622638">
    <property type="component" value="Unassembled WGS sequence"/>
</dbReference>
<dbReference type="NCBIfam" id="TIGR02532">
    <property type="entry name" value="IV_pilin_GFxxxE"/>
    <property type="match status" value="1"/>
</dbReference>
<reference evidence="11" key="4">
    <citation type="submission" date="2024-05" db="EMBL/GenBank/DDBJ databases">
        <authorList>
            <person name="Sun Q."/>
            <person name="Zhou Y."/>
        </authorList>
    </citation>
    <scope>NUCLEOTIDE SEQUENCE</scope>
    <source>
        <strain evidence="11">CGMCC 1.15931</strain>
    </source>
</reference>
<evidence type="ECO:0000259" key="10">
    <source>
        <dbReference type="Pfam" id="PF02501"/>
    </source>
</evidence>
<evidence type="ECO:0000256" key="1">
    <source>
        <dbReference type="ARBA" id="ARBA00004377"/>
    </source>
</evidence>
<dbReference type="PANTHER" id="PTHR38779">
    <property type="entry name" value="TYPE II SECRETION SYSTEM PROTEIN I-RELATED"/>
    <property type="match status" value="1"/>
</dbReference>
<evidence type="ECO:0000256" key="5">
    <source>
        <dbReference type="ARBA" id="ARBA00022519"/>
    </source>
</evidence>
<dbReference type="OrthoDB" id="5296572at2"/>
<keyword evidence="4 9" id="KW-0488">Methylation</keyword>
<evidence type="ECO:0000256" key="2">
    <source>
        <dbReference type="ARBA" id="ARBA00008358"/>
    </source>
</evidence>
<keyword evidence="14" id="KW-1185">Reference proteome</keyword>
<evidence type="ECO:0000256" key="8">
    <source>
        <dbReference type="ARBA" id="ARBA00023136"/>
    </source>
</evidence>
<comment type="subcellular location">
    <subcellularLocation>
        <location evidence="1 9">Cell inner membrane</location>
        <topology evidence="1 9">Single-pass membrane protein</topology>
    </subcellularLocation>
</comment>
<comment type="caution">
    <text evidence="12">The sequence shown here is derived from an EMBL/GenBank/DDBJ whole genome shotgun (WGS) entry which is preliminary data.</text>
</comment>
<dbReference type="Proteomes" id="UP000430634">
    <property type="component" value="Unassembled WGS sequence"/>
</dbReference>
<sequence length="137" mass="15114">MRLSTPNRRAARGFTLHEAARGFTLLEVLVALVIVGTALGASLRAIGSLTQNSDGLKSTMMATWSAENRLVQIRLAKIFPAVGKTSFACPQGEMELICEENVVISPNPRLRRVEVSVFEASRPERRIIKLVQLVLRE</sequence>
<keyword evidence="8 9" id="KW-0472">Membrane</keyword>
<comment type="PTM">
    <text evidence="9">Cleaved by prepilin peptidase.</text>
</comment>
<gene>
    <name evidence="12" type="primary">gspI</name>
    <name evidence="11" type="ORF">GCM10011572_32710</name>
    <name evidence="12" type="ORF">GM672_09435</name>
</gene>
<protein>
    <recommendedName>
        <fullName evidence="9">Type II secretion system protein I</fullName>
        <shortName evidence="9">T2SS minor pseudopilin I</shortName>
    </recommendedName>
</protein>
<dbReference type="NCBIfam" id="TIGR01707">
    <property type="entry name" value="gspI"/>
    <property type="match status" value="1"/>
</dbReference>
<dbReference type="InterPro" id="IPR010052">
    <property type="entry name" value="T2SS_protein-GspI"/>
</dbReference>
<keyword evidence="6 9" id="KW-0812">Transmembrane</keyword>
<dbReference type="EMBL" id="WNKZ01000020">
    <property type="protein sequence ID" value="MTV52952.1"/>
    <property type="molecule type" value="Genomic_DNA"/>
</dbReference>
<evidence type="ECO:0000256" key="4">
    <source>
        <dbReference type="ARBA" id="ARBA00022481"/>
    </source>
</evidence>
<feature type="transmembrane region" description="Helical" evidence="9">
    <location>
        <begin position="20"/>
        <end position="43"/>
    </location>
</feature>
<dbReference type="SUPFAM" id="SSF54523">
    <property type="entry name" value="Pili subunits"/>
    <property type="match status" value="1"/>
</dbReference>
<dbReference type="RefSeq" id="WP_155470277.1">
    <property type="nucleotide sequence ID" value="NZ_BMKG01000013.1"/>
</dbReference>
<dbReference type="InterPro" id="IPR003413">
    <property type="entry name" value="T2SS_GspI_C"/>
</dbReference>
<comment type="similarity">
    <text evidence="2 9">Belongs to the GSP I family.</text>
</comment>
<dbReference type="InterPro" id="IPR012902">
    <property type="entry name" value="N_methyl_site"/>
</dbReference>
<dbReference type="Gene3D" id="3.30.1300.30">
    <property type="entry name" value="GSPII I/J protein-like"/>
    <property type="match status" value="1"/>
</dbReference>
<organism evidence="12 13">
    <name type="scientific">Pseudoduganella buxea</name>
    <dbReference type="NCBI Taxonomy" id="1949069"/>
    <lineage>
        <taxon>Bacteria</taxon>
        <taxon>Pseudomonadati</taxon>
        <taxon>Pseudomonadota</taxon>
        <taxon>Betaproteobacteria</taxon>
        <taxon>Burkholderiales</taxon>
        <taxon>Oxalobacteraceae</taxon>
        <taxon>Telluria group</taxon>
        <taxon>Pseudoduganella</taxon>
    </lineage>
</organism>
<keyword evidence="7 9" id="KW-1133">Transmembrane helix</keyword>
<evidence type="ECO:0000256" key="9">
    <source>
        <dbReference type="RuleBase" id="RU368030"/>
    </source>
</evidence>
<evidence type="ECO:0000313" key="14">
    <source>
        <dbReference type="Proteomes" id="UP000622638"/>
    </source>
</evidence>
<dbReference type="GO" id="GO:0015628">
    <property type="term" value="P:protein secretion by the type II secretion system"/>
    <property type="evidence" value="ECO:0007669"/>
    <property type="project" value="UniProtKB-UniRule"/>
</dbReference>
<keyword evidence="5 9" id="KW-0997">Cell inner membrane</keyword>
<evidence type="ECO:0000313" key="12">
    <source>
        <dbReference type="EMBL" id="MTV52952.1"/>
    </source>
</evidence>
<keyword evidence="3" id="KW-1003">Cell membrane</keyword>
<dbReference type="GO" id="GO:0015627">
    <property type="term" value="C:type II protein secretion system complex"/>
    <property type="evidence" value="ECO:0007669"/>
    <property type="project" value="UniProtKB-UniRule"/>
</dbReference>
<accession>A0A6I3SXG6</accession>